<dbReference type="AlphaFoldDB" id="A0A0S7EL35"/>
<gene>
    <name evidence="1" type="primary">PPUP8348</name>
</gene>
<organism evidence="1">
    <name type="scientific">Poeciliopsis prolifica</name>
    <name type="common">blackstripe livebearer</name>
    <dbReference type="NCBI Taxonomy" id="188132"/>
    <lineage>
        <taxon>Eukaryota</taxon>
        <taxon>Metazoa</taxon>
        <taxon>Chordata</taxon>
        <taxon>Craniata</taxon>
        <taxon>Vertebrata</taxon>
        <taxon>Euteleostomi</taxon>
        <taxon>Actinopterygii</taxon>
        <taxon>Neopterygii</taxon>
        <taxon>Teleostei</taxon>
        <taxon>Neoteleostei</taxon>
        <taxon>Acanthomorphata</taxon>
        <taxon>Ovalentaria</taxon>
        <taxon>Atherinomorphae</taxon>
        <taxon>Cyprinodontiformes</taxon>
        <taxon>Poeciliidae</taxon>
        <taxon>Poeciliinae</taxon>
        <taxon>Poeciliopsis</taxon>
    </lineage>
</organism>
<evidence type="ECO:0000313" key="1">
    <source>
        <dbReference type="EMBL" id="JAO05879.1"/>
    </source>
</evidence>
<name>A0A0S7EL35_9TELE</name>
<feature type="non-terminal residue" evidence="1">
    <location>
        <position position="120"/>
    </location>
</feature>
<accession>A0A0S7EL35</accession>
<dbReference type="EMBL" id="GBYX01475798">
    <property type="protein sequence ID" value="JAO05879.1"/>
    <property type="molecule type" value="Transcribed_RNA"/>
</dbReference>
<protein>
    <submittedName>
        <fullName evidence="1">PPUP8348</fullName>
    </submittedName>
</protein>
<feature type="non-terminal residue" evidence="1">
    <location>
        <position position="1"/>
    </location>
</feature>
<reference evidence="1" key="1">
    <citation type="submission" date="2014-12" db="EMBL/GenBank/DDBJ databases">
        <title>Parallel Evolution in Life History Adaptation Evident in the Tissue-Specific Poeciliopsis prolifica transcriptome.</title>
        <authorList>
            <person name="Jue N.K."/>
            <person name="Foley R.J."/>
            <person name="Obergfell C."/>
            <person name="Reznick D.N."/>
            <person name="O'Neill R.J."/>
            <person name="O'Neill M.J."/>
        </authorList>
    </citation>
    <scope>NUCLEOTIDE SEQUENCE</scope>
</reference>
<proteinExistence type="predicted"/>
<sequence length="120" mass="12713">VSVSFPGAPIPKTTYFSPVPLSVSLSSCVCPFCFGCLTLTYTITSLFSPPHPSLLLSSPLFPAPRYRQSLLSPSNNTLLVLCGGHQENSAAVGMLREDPVTQGGLWASLVYPAVVSLLQT</sequence>